<dbReference type="EMBL" id="BK016270">
    <property type="protein sequence ID" value="DAG06423.1"/>
    <property type="molecule type" value="Genomic_DNA"/>
</dbReference>
<evidence type="ECO:0000313" key="1">
    <source>
        <dbReference type="EMBL" id="DAG06423.1"/>
    </source>
</evidence>
<reference evidence="1" key="1">
    <citation type="journal article" date="2021" name="Proc. Natl. Acad. Sci. U.S.A.">
        <title>A Catalog of Tens of Thousands of Viruses from Human Metagenomes Reveals Hidden Associations with Chronic Diseases.</title>
        <authorList>
            <person name="Tisza M.J."/>
            <person name="Buck C.B."/>
        </authorList>
    </citation>
    <scope>NUCLEOTIDE SEQUENCE</scope>
    <source>
        <strain evidence="1">Cthu813</strain>
    </source>
</reference>
<name>A0A8S5VIK9_9CAUD</name>
<organism evidence="1">
    <name type="scientific">Siphoviridae sp. cthu813</name>
    <dbReference type="NCBI Taxonomy" id="2825618"/>
    <lineage>
        <taxon>Viruses</taxon>
        <taxon>Duplodnaviria</taxon>
        <taxon>Heunggongvirae</taxon>
        <taxon>Uroviricota</taxon>
        <taxon>Caudoviricetes</taxon>
    </lineage>
</organism>
<proteinExistence type="predicted"/>
<accession>A0A8S5VIK9</accession>
<sequence length="87" mass="9819">MRKTFIIIALIFAFLLGAYCTVEVEAAQDNPIKIWPENENGPYRTLCVSDEETGVNYIVTAIEAYSKWYGIAITPRYNSDGSLYTSK</sequence>
<protein>
    <submittedName>
        <fullName evidence="1">Uncharacterized protein</fullName>
    </submittedName>
</protein>